<evidence type="ECO:0000256" key="8">
    <source>
        <dbReference type="ARBA" id="ARBA00023001"/>
    </source>
</evidence>
<comment type="subcellular location">
    <subcellularLocation>
        <location evidence="2">Secreted</location>
    </subcellularLocation>
</comment>
<dbReference type="Pfam" id="PF00933">
    <property type="entry name" value="Glyco_hydro_3"/>
    <property type="match status" value="1"/>
</dbReference>
<dbReference type="InterPro" id="IPR001764">
    <property type="entry name" value="Glyco_hydro_3_N"/>
</dbReference>
<dbReference type="FunFam" id="3.20.20.300:FF:000002">
    <property type="entry name" value="Probable beta-glucosidase"/>
    <property type="match status" value="1"/>
</dbReference>
<keyword evidence="11 14" id="KW-0326">Glycosidase</keyword>
<evidence type="ECO:0000256" key="10">
    <source>
        <dbReference type="ARBA" id="ARBA00023277"/>
    </source>
</evidence>
<keyword evidence="17" id="KW-1185">Reference proteome</keyword>
<evidence type="ECO:0000313" key="17">
    <source>
        <dbReference type="Proteomes" id="UP000266188"/>
    </source>
</evidence>
<feature type="domain" description="Fibronectin type III-like" evidence="15">
    <location>
        <begin position="727"/>
        <end position="796"/>
    </location>
</feature>
<dbReference type="SUPFAM" id="SSF52279">
    <property type="entry name" value="Beta-D-glucan exohydrolase, C-terminal domain"/>
    <property type="match status" value="1"/>
</dbReference>
<dbReference type="SMART" id="SM01217">
    <property type="entry name" value="Fn3_like"/>
    <property type="match status" value="1"/>
</dbReference>
<keyword evidence="5" id="KW-0964">Secreted</keyword>
<dbReference type="InterPro" id="IPR013783">
    <property type="entry name" value="Ig-like_fold"/>
</dbReference>
<dbReference type="Pfam" id="PF01915">
    <property type="entry name" value="Glyco_hydro_3_C"/>
    <property type="match status" value="1"/>
</dbReference>
<evidence type="ECO:0000259" key="15">
    <source>
        <dbReference type="SMART" id="SM01217"/>
    </source>
</evidence>
<dbReference type="EC" id="3.2.1.21" evidence="14"/>
<dbReference type="InterPro" id="IPR036962">
    <property type="entry name" value="Glyco_hydro_3_N_sf"/>
</dbReference>
<dbReference type="GO" id="GO:0030245">
    <property type="term" value="P:cellulose catabolic process"/>
    <property type="evidence" value="ECO:0007669"/>
    <property type="project" value="UniProtKB-UniPathway"/>
</dbReference>
<evidence type="ECO:0000256" key="11">
    <source>
        <dbReference type="ARBA" id="ARBA00023295"/>
    </source>
</evidence>
<dbReference type="InterPro" id="IPR050288">
    <property type="entry name" value="Cellulose_deg_GH3"/>
</dbReference>
<accession>A0A3A2ZUQ4</accession>
<evidence type="ECO:0000256" key="2">
    <source>
        <dbReference type="ARBA" id="ARBA00004613"/>
    </source>
</evidence>
<dbReference type="Gene3D" id="3.20.20.300">
    <property type="entry name" value="Glycoside hydrolase, family 3, N-terminal domain"/>
    <property type="match status" value="1"/>
</dbReference>
<dbReference type="InterPro" id="IPR026891">
    <property type="entry name" value="Fn3-like"/>
</dbReference>
<evidence type="ECO:0000256" key="6">
    <source>
        <dbReference type="ARBA" id="ARBA00022729"/>
    </source>
</evidence>
<dbReference type="InterPro" id="IPR017853">
    <property type="entry name" value="GH"/>
</dbReference>
<dbReference type="AlphaFoldDB" id="A0A3A2ZUQ4"/>
<gene>
    <name evidence="16" type="ORF">PHISCL_00821</name>
</gene>
<dbReference type="PANTHER" id="PTHR42715">
    <property type="entry name" value="BETA-GLUCOSIDASE"/>
    <property type="match status" value="1"/>
</dbReference>
<sequence>MPYVKGVVAALTTLSLVNSGISQNHHGGRVIQSDTYFYGQSPPVYPTPEMTGSGDWDEAFSKAKAFVSQMSLEEKVHLTGGTENESSGCGGYIPGINRLGFPGMCLQDGPAGVRGTEGVNGYPANVHVGASWNKSLAYDRAYAMAGEFKRKGATVSLGPAVLGPLGRIALGGRNWEGYGVDPYLSGILGAQSVKGTQDGGVISCTKHLIGNEQETLRNPKTDPRTNRTIASSSSNIDDKTMHEMYLWPFADAVHAGTASIMCSYQRLNNSYGCQNSKLLNGLLKTELGFQGFVMTDWTAQRSGVASALSGLDMAMPDGSTFWGSQLVEAVRNGSVPKSHLADMVTRILASWYYSHQDDPSIPPVGVGFPSDFLSPHELVDARDPKDATTLLEGAIQGHVLVKNVNKALPLTKPRMIAVYGYDAKTPQKNNPGNGLSSWAIGLESHDVRTVLCGFGQGGICPPFSPIANGTLMGGGGSGAITPFYIDSPLQALAARAREDGTQLFWDVENSTSTVPGSADACLVFINAFSSEGVDRPSLRDDYSDAWVQNVASQCQNTIVILHNAGIRLVDPWINHPNVTAVILAHLPGPDSGEAITQILYGDVSPSGKLPYTIARNESDYGPVLEPATTTANSWDQYFLQDNFTEGVYIDYRAFDDGNIEPRFEFGFGLTYTTFEYSNLKIENNIDPSTLSSVPVGDIIPGGHSDLWDTIVTVTADVTNTGDMPAAEVGQLYVKIPDEGQPMRQLRGFDKVMVRPGETKTFEFELRRRDLSVWDVTAQQWRLLTGSEYQLFVGASSRQLLLNGTLSL</sequence>
<proteinExistence type="inferred from homology"/>
<dbReference type="SUPFAM" id="SSF51445">
    <property type="entry name" value="(Trans)glycosidases"/>
    <property type="match status" value="1"/>
</dbReference>
<evidence type="ECO:0000256" key="13">
    <source>
        <dbReference type="ARBA" id="ARBA00024983"/>
    </source>
</evidence>
<dbReference type="InterPro" id="IPR036881">
    <property type="entry name" value="Glyco_hydro_3_C_sf"/>
</dbReference>
<keyword evidence="6" id="KW-0732">Signal</keyword>
<dbReference type="Gene3D" id="2.60.40.10">
    <property type="entry name" value="Immunoglobulins"/>
    <property type="match status" value="1"/>
</dbReference>
<dbReference type="Gene3D" id="3.40.50.1700">
    <property type="entry name" value="Glycoside hydrolase family 3 C-terminal domain"/>
    <property type="match status" value="1"/>
</dbReference>
<protein>
    <recommendedName>
        <fullName evidence="14">beta-glucosidase</fullName>
        <ecNumber evidence="14">3.2.1.21</ecNumber>
    </recommendedName>
</protein>
<comment type="caution">
    <text evidence="16">The sequence shown here is derived from an EMBL/GenBank/DDBJ whole genome shotgun (WGS) entry which is preliminary data.</text>
</comment>
<comment type="catalytic activity">
    <reaction evidence="1 14">
        <text>Hydrolysis of terminal, non-reducing beta-D-glucosyl residues with release of beta-D-glucose.</text>
        <dbReference type="EC" id="3.2.1.21"/>
    </reaction>
</comment>
<dbReference type="InterPro" id="IPR002772">
    <property type="entry name" value="Glyco_hydro_3_C"/>
</dbReference>
<evidence type="ECO:0000313" key="16">
    <source>
        <dbReference type="EMBL" id="RJE26796.1"/>
    </source>
</evidence>
<dbReference type="STRING" id="2070753.A0A3A2ZUQ4"/>
<dbReference type="PANTHER" id="PTHR42715:SF5">
    <property type="entry name" value="BETA-GLUCOSIDASE M-RELATED"/>
    <property type="match status" value="1"/>
</dbReference>
<dbReference type="PRINTS" id="PR00133">
    <property type="entry name" value="GLHYDRLASE3"/>
</dbReference>
<keyword evidence="9" id="KW-0325">Glycoprotein</keyword>
<dbReference type="GO" id="GO:0008422">
    <property type="term" value="F:beta-glucosidase activity"/>
    <property type="evidence" value="ECO:0007669"/>
    <property type="project" value="UniProtKB-EC"/>
</dbReference>
<evidence type="ECO:0000256" key="7">
    <source>
        <dbReference type="ARBA" id="ARBA00022801"/>
    </source>
</evidence>
<evidence type="ECO:0000256" key="5">
    <source>
        <dbReference type="ARBA" id="ARBA00022525"/>
    </source>
</evidence>
<evidence type="ECO:0000256" key="12">
    <source>
        <dbReference type="ARBA" id="ARBA00023326"/>
    </source>
</evidence>
<evidence type="ECO:0000256" key="9">
    <source>
        <dbReference type="ARBA" id="ARBA00023180"/>
    </source>
</evidence>
<evidence type="ECO:0000256" key="4">
    <source>
        <dbReference type="ARBA" id="ARBA00005336"/>
    </source>
</evidence>
<dbReference type="OrthoDB" id="416222at2759"/>
<keyword evidence="8" id="KW-0136">Cellulose degradation</keyword>
<dbReference type="Pfam" id="PF14310">
    <property type="entry name" value="Fn3-like"/>
    <property type="match status" value="1"/>
</dbReference>
<keyword evidence="7 14" id="KW-0378">Hydrolase</keyword>
<keyword evidence="10 14" id="KW-0119">Carbohydrate metabolism</keyword>
<organism evidence="16 17">
    <name type="scientific">Aspergillus sclerotialis</name>
    <dbReference type="NCBI Taxonomy" id="2070753"/>
    <lineage>
        <taxon>Eukaryota</taxon>
        <taxon>Fungi</taxon>
        <taxon>Dikarya</taxon>
        <taxon>Ascomycota</taxon>
        <taxon>Pezizomycotina</taxon>
        <taxon>Eurotiomycetes</taxon>
        <taxon>Eurotiomycetidae</taxon>
        <taxon>Eurotiales</taxon>
        <taxon>Aspergillaceae</taxon>
        <taxon>Aspergillus</taxon>
        <taxon>Aspergillus subgen. Polypaecilum</taxon>
    </lineage>
</organism>
<dbReference type="PROSITE" id="PS00775">
    <property type="entry name" value="GLYCOSYL_HYDROL_F3"/>
    <property type="match status" value="1"/>
</dbReference>
<comment type="function">
    <text evidence="13">Beta-glucosidases are one of a number of cellulolytic enzymes involved in the degradation of cellulosic biomass. Catalyzes the last step releasing glucose from the inhibitory cellobiose.</text>
</comment>
<keyword evidence="12 14" id="KW-0624">Polysaccharide degradation</keyword>
<dbReference type="EMBL" id="MVGC01000014">
    <property type="protein sequence ID" value="RJE26796.1"/>
    <property type="molecule type" value="Genomic_DNA"/>
</dbReference>
<comment type="pathway">
    <text evidence="3 14">Glycan metabolism; cellulose degradation.</text>
</comment>
<dbReference type="Proteomes" id="UP000266188">
    <property type="component" value="Unassembled WGS sequence"/>
</dbReference>
<comment type="similarity">
    <text evidence="4 14">Belongs to the glycosyl hydrolase 3 family.</text>
</comment>
<dbReference type="UniPathway" id="UPA00696"/>
<evidence type="ECO:0000256" key="3">
    <source>
        <dbReference type="ARBA" id="ARBA00004987"/>
    </source>
</evidence>
<reference evidence="17" key="1">
    <citation type="submission" date="2017-02" db="EMBL/GenBank/DDBJ databases">
        <authorList>
            <person name="Tafer H."/>
            <person name="Lopandic K."/>
        </authorList>
    </citation>
    <scope>NUCLEOTIDE SEQUENCE [LARGE SCALE GENOMIC DNA]</scope>
    <source>
        <strain evidence="17">CBS 366.77</strain>
    </source>
</reference>
<dbReference type="GO" id="GO:0005576">
    <property type="term" value="C:extracellular region"/>
    <property type="evidence" value="ECO:0007669"/>
    <property type="project" value="UniProtKB-SubCell"/>
</dbReference>
<name>A0A3A2ZUQ4_9EURO</name>
<evidence type="ECO:0000256" key="14">
    <source>
        <dbReference type="RuleBase" id="RU361161"/>
    </source>
</evidence>
<evidence type="ECO:0000256" key="1">
    <source>
        <dbReference type="ARBA" id="ARBA00000448"/>
    </source>
</evidence>
<dbReference type="FunFam" id="2.60.40.10:FF:000757">
    <property type="entry name" value="Beta-glucosidase G"/>
    <property type="match status" value="1"/>
</dbReference>
<dbReference type="InterPro" id="IPR019800">
    <property type="entry name" value="Glyco_hydro_3_AS"/>
</dbReference>